<dbReference type="STRING" id="9986.ENSOCUP00000021414"/>
<dbReference type="EMBL" id="AAGW02045039">
    <property type="status" value="NOT_ANNOTATED_CDS"/>
    <property type="molecule type" value="Genomic_DNA"/>
</dbReference>
<sequence>MANSQHCSDYSDTEDCISDRTSNLSLSIGYFPCEHSFYSDTPSYADSSSVDSSVHLLPPIQGTWQTESTRRRVLRRDQVKDSPEQFCKLSIALAWDIDVDSDCEDTRTNWARSGDQQWTDKYPAESTKRTLSKLGDLMQKLETFLENKKNDEENDSVSPASTEEEDSRLSSTSPPHLAQMTAQATGSQRTNASLTSFISLEKLEKEDPRGKATPPNTHTIFCLNFGRFFHWLRKQVLSPLRRRDQPEKAPEAPRQKAPRKRHCRRSKRIQPQESLQEGP</sequence>
<dbReference type="InterPro" id="IPR027908">
    <property type="entry name" value="DUF4640"/>
</dbReference>
<dbReference type="Proteomes" id="UP000001811">
    <property type="component" value="Chromosome 8"/>
</dbReference>
<dbReference type="AlphaFoldDB" id="G1TWG9"/>
<evidence type="ECO:0000313" key="3">
    <source>
        <dbReference type="Proteomes" id="UP000001811"/>
    </source>
</evidence>
<evidence type="ECO:0000256" key="1">
    <source>
        <dbReference type="SAM" id="MobiDB-lite"/>
    </source>
</evidence>
<protein>
    <submittedName>
        <fullName evidence="2">Uncharacterized protein</fullName>
    </submittedName>
</protein>
<dbReference type="Bgee" id="ENSOCUG00000022613">
    <property type="expression patterns" value="Expressed in testis and 6 other cell types or tissues"/>
</dbReference>
<dbReference type="PaxDb" id="9986-ENSOCUP00000021414"/>
<feature type="compositionally biased region" description="Polar residues" evidence="1">
    <location>
        <begin position="169"/>
        <end position="191"/>
    </location>
</feature>
<feature type="compositionally biased region" description="Polar residues" evidence="1">
    <location>
        <begin position="269"/>
        <end position="279"/>
    </location>
</feature>
<dbReference type="eggNOG" id="ENOG502RTYV">
    <property type="taxonomic scope" value="Eukaryota"/>
</dbReference>
<organism evidence="2 3">
    <name type="scientific">Oryctolagus cuniculus</name>
    <name type="common">Rabbit</name>
    <dbReference type="NCBI Taxonomy" id="9986"/>
    <lineage>
        <taxon>Eukaryota</taxon>
        <taxon>Metazoa</taxon>
        <taxon>Chordata</taxon>
        <taxon>Craniata</taxon>
        <taxon>Vertebrata</taxon>
        <taxon>Euteleostomi</taxon>
        <taxon>Mammalia</taxon>
        <taxon>Eutheria</taxon>
        <taxon>Euarchontoglires</taxon>
        <taxon>Glires</taxon>
        <taxon>Lagomorpha</taxon>
        <taxon>Leporidae</taxon>
        <taxon>Oryctolagus</taxon>
    </lineage>
</organism>
<dbReference type="Ensembl" id="ENSOCUT00000024538.3">
    <property type="protein sequence ID" value="ENSOCUP00000021414.3"/>
    <property type="gene ID" value="ENSOCUG00000022613.3"/>
</dbReference>
<feature type="compositionally biased region" description="Basic and acidic residues" evidence="1">
    <location>
        <begin position="241"/>
        <end position="254"/>
    </location>
</feature>
<name>G1TWG9_RABIT</name>
<dbReference type="GeneTree" id="ENSGT00390000018322"/>
<reference evidence="2" key="3">
    <citation type="submission" date="2025-09" db="UniProtKB">
        <authorList>
            <consortium name="Ensembl"/>
        </authorList>
    </citation>
    <scope>IDENTIFICATION</scope>
    <source>
        <strain evidence="2">Thorbecke</strain>
    </source>
</reference>
<dbReference type="PANTHER" id="PTHR36462:SF1">
    <property type="entry name" value="CHROMOSOME 12 OPEN READING FRAME 71"/>
    <property type="match status" value="1"/>
</dbReference>
<keyword evidence="3" id="KW-1185">Reference proteome</keyword>
<feature type="compositionally biased region" description="Basic residues" evidence="1">
    <location>
        <begin position="256"/>
        <end position="268"/>
    </location>
</feature>
<feature type="region of interest" description="Disordered" evidence="1">
    <location>
        <begin position="145"/>
        <end position="191"/>
    </location>
</feature>
<evidence type="ECO:0000313" key="2">
    <source>
        <dbReference type="Ensembl" id="ENSOCUP00000021414.3"/>
    </source>
</evidence>
<reference evidence="2 3" key="1">
    <citation type="journal article" date="2011" name="Nature">
        <title>A high-resolution map of human evolutionary constraint using 29 mammals.</title>
        <authorList>
            <person name="Lindblad-Toh K."/>
            <person name="Garber M."/>
            <person name="Zuk O."/>
            <person name="Lin M.F."/>
            <person name="Parker B.J."/>
            <person name="Washietl S."/>
            <person name="Kheradpour P."/>
            <person name="Ernst J."/>
            <person name="Jordan G."/>
            <person name="Mauceli E."/>
            <person name="Ward L.D."/>
            <person name="Lowe C.B."/>
            <person name="Holloway A.K."/>
            <person name="Clamp M."/>
            <person name="Gnerre S."/>
            <person name="Alfoldi J."/>
            <person name="Beal K."/>
            <person name="Chang J."/>
            <person name="Clawson H."/>
            <person name="Cuff J."/>
            <person name="Di Palma F."/>
            <person name="Fitzgerald S."/>
            <person name="Flicek P."/>
            <person name="Guttman M."/>
            <person name="Hubisz M.J."/>
            <person name="Jaffe D.B."/>
            <person name="Jungreis I."/>
            <person name="Kent W.J."/>
            <person name="Kostka D."/>
            <person name="Lara M."/>
            <person name="Martins A.L."/>
            <person name="Massingham T."/>
            <person name="Moltke I."/>
            <person name="Raney B.J."/>
            <person name="Rasmussen M.D."/>
            <person name="Robinson J."/>
            <person name="Stark A."/>
            <person name="Vilella A.J."/>
            <person name="Wen J."/>
            <person name="Xie X."/>
            <person name="Zody M.C."/>
            <person name="Baldwin J."/>
            <person name="Bloom T."/>
            <person name="Chin C.W."/>
            <person name="Heiman D."/>
            <person name="Nicol R."/>
            <person name="Nusbaum C."/>
            <person name="Young S."/>
            <person name="Wilkinson J."/>
            <person name="Worley K.C."/>
            <person name="Kovar C.L."/>
            <person name="Muzny D.M."/>
            <person name="Gibbs R.A."/>
            <person name="Cree A."/>
            <person name="Dihn H.H."/>
            <person name="Fowler G."/>
            <person name="Jhangiani S."/>
            <person name="Joshi V."/>
            <person name="Lee S."/>
            <person name="Lewis L.R."/>
            <person name="Nazareth L.V."/>
            <person name="Okwuonu G."/>
            <person name="Santibanez J."/>
            <person name="Warren W.C."/>
            <person name="Mardis E.R."/>
            <person name="Weinstock G.M."/>
            <person name="Wilson R.K."/>
            <person name="Delehaunty K."/>
            <person name="Dooling D."/>
            <person name="Fronik C."/>
            <person name="Fulton L."/>
            <person name="Fulton B."/>
            <person name="Graves T."/>
            <person name="Minx P."/>
            <person name="Sodergren E."/>
            <person name="Birney E."/>
            <person name="Margulies E.H."/>
            <person name="Herrero J."/>
            <person name="Green E.D."/>
            <person name="Haussler D."/>
            <person name="Siepel A."/>
            <person name="Goldman N."/>
            <person name="Pollard K.S."/>
            <person name="Pedersen J.S."/>
            <person name="Lander E.S."/>
            <person name="Kellis M."/>
        </authorList>
    </citation>
    <scope>NUCLEOTIDE SEQUENCE [LARGE SCALE GENOMIC DNA]</scope>
    <source>
        <strain evidence="2 3">Thorbecke inbred</strain>
    </source>
</reference>
<dbReference type="HOGENOM" id="CLU_081160_0_0_1"/>
<accession>G1TWG9</accession>
<feature type="region of interest" description="Disordered" evidence="1">
    <location>
        <begin position="240"/>
        <end position="279"/>
    </location>
</feature>
<dbReference type="PANTHER" id="PTHR36462">
    <property type="entry name" value="CHROMOSOME 12 OPEN READING FRAME 71"/>
    <property type="match status" value="1"/>
</dbReference>
<reference evidence="2" key="2">
    <citation type="submission" date="2025-08" db="UniProtKB">
        <authorList>
            <consortium name="Ensembl"/>
        </authorList>
    </citation>
    <scope>IDENTIFICATION</scope>
    <source>
        <strain evidence="2">Thorbecke</strain>
    </source>
</reference>
<proteinExistence type="predicted"/>
<dbReference type="Pfam" id="PF15480">
    <property type="entry name" value="DUF4640"/>
    <property type="match status" value="1"/>
</dbReference>
<dbReference type="InParanoid" id="G1TWG9"/>